<sequence length="101" mass="12083">MVRYEFRFGCGLRRGGATQRIDFSPVESSYFYPSRPRSPDQWLQKLKEISIPFEFPQVTPWKTLEKKKKRRRGRKQRQGTSKERLNKRDNGADEERSTRTS</sequence>
<feature type="region of interest" description="Disordered" evidence="1">
    <location>
        <begin position="62"/>
        <end position="101"/>
    </location>
</feature>
<organism evidence="2">
    <name type="scientific">Bracon brevicornis</name>
    <dbReference type="NCBI Taxonomy" id="1563983"/>
    <lineage>
        <taxon>Eukaryota</taxon>
        <taxon>Metazoa</taxon>
        <taxon>Ecdysozoa</taxon>
        <taxon>Arthropoda</taxon>
        <taxon>Hexapoda</taxon>
        <taxon>Insecta</taxon>
        <taxon>Pterygota</taxon>
        <taxon>Neoptera</taxon>
        <taxon>Endopterygota</taxon>
        <taxon>Hymenoptera</taxon>
        <taxon>Apocrita</taxon>
        <taxon>Ichneumonoidea</taxon>
        <taxon>Braconidae</taxon>
        <taxon>Braconinae</taxon>
        <taxon>Bracon</taxon>
    </lineage>
</organism>
<feature type="compositionally biased region" description="Basic and acidic residues" evidence="1">
    <location>
        <begin position="80"/>
        <end position="101"/>
    </location>
</feature>
<gene>
    <name evidence="2" type="ORF">BBRV_LOCUS110594</name>
</gene>
<reference evidence="2" key="1">
    <citation type="submission" date="2020-07" db="EMBL/GenBank/DDBJ databases">
        <authorList>
            <person name="Ferguson B K."/>
        </authorList>
    </citation>
    <scope>NUCLEOTIDE SEQUENCE</scope>
    <source>
        <strain evidence="2">L06</strain>
    </source>
</reference>
<evidence type="ECO:0000256" key="1">
    <source>
        <dbReference type="SAM" id="MobiDB-lite"/>
    </source>
</evidence>
<name>A0A6V7LMG0_9HYME</name>
<protein>
    <submittedName>
        <fullName evidence="2">Uncharacterized protein</fullName>
    </submittedName>
</protein>
<accession>A0A6V7LMG0</accession>
<dbReference type="AlphaFoldDB" id="A0A6V7LMG0"/>
<dbReference type="EMBL" id="CADCXW020000344">
    <property type="protein sequence ID" value="CAD1577453.1"/>
    <property type="molecule type" value="Genomic_DNA"/>
</dbReference>
<feature type="compositionally biased region" description="Basic residues" evidence="1">
    <location>
        <begin position="65"/>
        <end position="77"/>
    </location>
</feature>
<evidence type="ECO:0000313" key="2">
    <source>
        <dbReference type="EMBL" id="CAD1577453.1"/>
    </source>
</evidence>
<proteinExistence type="predicted"/>